<gene>
    <name evidence="2" type="ORF">ACJMK2_040182</name>
</gene>
<feature type="compositionally biased region" description="Low complexity" evidence="1">
    <location>
        <begin position="1"/>
        <end position="14"/>
    </location>
</feature>
<accession>A0ABD3WEF4</accession>
<dbReference type="AlphaFoldDB" id="A0ABD3WEF4"/>
<evidence type="ECO:0000256" key="1">
    <source>
        <dbReference type="SAM" id="MobiDB-lite"/>
    </source>
</evidence>
<comment type="caution">
    <text evidence="2">The sequence shown here is derived from an EMBL/GenBank/DDBJ whole genome shotgun (WGS) entry which is preliminary data.</text>
</comment>
<feature type="compositionally biased region" description="Polar residues" evidence="1">
    <location>
        <begin position="119"/>
        <end position="135"/>
    </location>
</feature>
<feature type="compositionally biased region" description="Polar residues" evidence="1">
    <location>
        <begin position="41"/>
        <end position="64"/>
    </location>
</feature>
<feature type="region of interest" description="Disordered" evidence="1">
    <location>
        <begin position="1"/>
        <end position="84"/>
    </location>
</feature>
<organism evidence="2 3">
    <name type="scientific">Sinanodonta woodiana</name>
    <name type="common">Chinese pond mussel</name>
    <name type="synonym">Anodonta woodiana</name>
    <dbReference type="NCBI Taxonomy" id="1069815"/>
    <lineage>
        <taxon>Eukaryota</taxon>
        <taxon>Metazoa</taxon>
        <taxon>Spiralia</taxon>
        <taxon>Lophotrochozoa</taxon>
        <taxon>Mollusca</taxon>
        <taxon>Bivalvia</taxon>
        <taxon>Autobranchia</taxon>
        <taxon>Heteroconchia</taxon>
        <taxon>Palaeoheterodonta</taxon>
        <taxon>Unionida</taxon>
        <taxon>Unionoidea</taxon>
        <taxon>Unionidae</taxon>
        <taxon>Unioninae</taxon>
        <taxon>Sinanodonta</taxon>
    </lineage>
</organism>
<keyword evidence="3" id="KW-1185">Reference proteome</keyword>
<feature type="region of interest" description="Disordered" evidence="1">
    <location>
        <begin position="119"/>
        <end position="149"/>
    </location>
</feature>
<name>A0ABD3WEF4_SINWO</name>
<evidence type="ECO:0000313" key="3">
    <source>
        <dbReference type="Proteomes" id="UP001634394"/>
    </source>
</evidence>
<protein>
    <submittedName>
        <fullName evidence="2">Uncharacterized protein</fullName>
    </submittedName>
</protein>
<feature type="compositionally biased region" description="Basic and acidic residues" evidence="1">
    <location>
        <begin position="16"/>
        <end position="37"/>
    </location>
</feature>
<reference evidence="2 3" key="1">
    <citation type="submission" date="2024-11" db="EMBL/GenBank/DDBJ databases">
        <title>Chromosome-level genome assembly of the freshwater bivalve Anodonta woodiana.</title>
        <authorList>
            <person name="Chen X."/>
        </authorList>
    </citation>
    <scope>NUCLEOTIDE SEQUENCE [LARGE SCALE GENOMIC DNA]</scope>
    <source>
        <strain evidence="2">MN2024</strain>
        <tissue evidence="2">Gills</tissue>
    </source>
</reference>
<dbReference type="Proteomes" id="UP001634394">
    <property type="component" value="Unassembled WGS sequence"/>
</dbReference>
<proteinExistence type="predicted"/>
<sequence>MDSSSCSEPESPASYKQDKNEICSDLKHTKPVHKEPAEDNCPQNTSPVILTVESGKQTISSVSNKHADSIPKSAIPNSVPSKPSFLITDILSDRHREKSTASNFFNDTRTLSMHNRNFPLTGNSCSSESGRLQNQFHDDDSEDSDDDEKNREVCARFNDTHTHIHTHTHTHTHTLKTCQTSVDWCVRTTIYHSLSMHVLHFK</sequence>
<evidence type="ECO:0000313" key="2">
    <source>
        <dbReference type="EMBL" id="KAL3872247.1"/>
    </source>
</evidence>
<dbReference type="EMBL" id="JBJQND010000007">
    <property type="protein sequence ID" value="KAL3872247.1"/>
    <property type="molecule type" value="Genomic_DNA"/>
</dbReference>